<feature type="compositionally biased region" description="Polar residues" evidence="1">
    <location>
        <begin position="180"/>
        <end position="195"/>
    </location>
</feature>
<dbReference type="AlphaFoldDB" id="A0AAV9TXW6"/>
<comment type="caution">
    <text evidence="2">The sequence shown here is derived from an EMBL/GenBank/DDBJ whole genome shotgun (WGS) entry which is preliminary data.</text>
</comment>
<dbReference type="EMBL" id="JAVHNS010000018">
    <property type="protein sequence ID" value="KAK6331367.1"/>
    <property type="molecule type" value="Genomic_DNA"/>
</dbReference>
<keyword evidence="3" id="KW-1185">Reference proteome</keyword>
<reference evidence="2 3" key="1">
    <citation type="submission" date="2019-10" db="EMBL/GenBank/DDBJ databases">
        <authorList>
            <person name="Palmer J.M."/>
        </authorList>
    </citation>
    <scope>NUCLEOTIDE SEQUENCE [LARGE SCALE GENOMIC DNA]</scope>
    <source>
        <strain evidence="2 3">TWF730</strain>
    </source>
</reference>
<accession>A0AAV9TXW6</accession>
<organism evidence="2 3">
    <name type="scientific">Orbilia blumenaviensis</name>
    <dbReference type="NCBI Taxonomy" id="1796055"/>
    <lineage>
        <taxon>Eukaryota</taxon>
        <taxon>Fungi</taxon>
        <taxon>Dikarya</taxon>
        <taxon>Ascomycota</taxon>
        <taxon>Pezizomycotina</taxon>
        <taxon>Orbiliomycetes</taxon>
        <taxon>Orbiliales</taxon>
        <taxon>Orbiliaceae</taxon>
        <taxon>Orbilia</taxon>
    </lineage>
</organism>
<feature type="region of interest" description="Disordered" evidence="1">
    <location>
        <begin position="180"/>
        <end position="202"/>
    </location>
</feature>
<protein>
    <submittedName>
        <fullName evidence="2">Uncharacterized protein</fullName>
    </submittedName>
</protein>
<evidence type="ECO:0000313" key="2">
    <source>
        <dbReference type="EMBL" id="KAK6331367.1"/>
    </source>
</evidence>
<feature type="region of interest" description="Disordered" evidence="1">
    <location>
        <begin position="119"/>
        <end position="139"/>
    </location>
</feature>
<evidence type="ECO:0000256" key="1">
    <source>
        <dbReference type="SAM" id="MobiDB-lite"/>
    </source>
</evidence>
<proteinExistence type="predicted"/>
<gene>
    <name evidence="2" type="ORF">TWF730_004449</name>
</gene>
<dbReference type="Proteomes" id="UP001373714">
    <property type="component" value="Unassembled WGS sequence"/>
</dbReference>
<sequence length="210" mass="22752">MTFANGDLTINSTPSHTCSDHLRFPDYAHASVRQAWAFSFSSSLSLSNSTSLRRTCQPALNQIGSHRLATARHYLFLHLFRAHFHRLLGQHFLEETLEKQSARRRRYLAAAKGKVWLSRHGNDNDDSTAGATPASDVADEGSTAGWLSLENSVIETSTTKESYTDASTIIAGCLADQPTALSTTGKAPNSASTSDIEGDGKSMAARLIPL</sequence>
<evidence type="ECO:0000313" key="3">
    <source>
        <dbReference type="Proteomes" id="UP001373714"/>
    </source>
</evidence>
<name>A0AAV9TXW6_9PEZI</name>